<sequence>MARPLGYRSGPPNSLENGVCPFHAVYFSHSVNPAYILWADITMHASSTLDLLNDAVMKQPQLSLVCVARAVRPLHSIAKAPGTK</sequence>
<reference evidence="1 2" key="1">
    <citation type="submission" date="2020-02" db="EMBL/GenBank/DDBJ databases">
        <title>Draft genome sequence of Haematococcus lacustris strain NIES-144.</title>
        <authorList>
            <person name="Morimoto D."/>
            <person name="Nakagawa S."/>
            <person name="Yoshida T."/>
            <person name="Sawayama S."/>
        </authorList>
    </citation>
    <scope>NUCLEOTIDE SEQUENCE [LARGE SCALE GENOMIC DNA]</scope>
    <source>
        <strain evidence="1 2">NIES-144</strain>
    </source>
</reference>
<organism evidence="1 2">
    <name type="scientific">Haematococcus lacustris</name>
    <name type="common">Green alga</name>
    <name type="synonym">Haematococcus pluvialis</name>
    <dbReference type="NCBI Taxonomy" id="44745"/>
    <lineage>
        <taxon>Eukaryota</taxon>
        <taxon>Viridiplantae</taxon>
        <taxon>Chlorophyta</taxon>
        <taxon>core chlorophytes</taxon>
        <taxon>Chlorophyceae</taxon>
        <taxon>CS clade</taxon>
        <taxon>Chlamydomonadales</taxon>
        <taxon>Haematococcaceae</taxon>
        <taxon>Haematococcus</taxon>
    </lineage>
</organism>
<accession>A0A699YLP8</accession>
<name>A0A699YLP8_HAELA</name>
<protein>
    <submittedName>
        <fullName evidence="1">Uncharacterized protein</fullName>
    </submittedName>
</protein>
<evidence type="ECO:0000313" key="1">
    <source>
        <dbReference type="EMBL" id="GFH06949.1"/>
    </source>
</evidence>
<dbReference type="Proteomes" id="UP000485058">
    <property type="component" value="Unassembled WGS sequence"/>
</dbReference>
<gene>
    <name evidence="1" type="ORF">HaLaN_01676</name>
</gene>
<comment type="caution">
    <text evidence="1">The sequence shown here is derived from an EMBL/GenBank/DDBJ whole genome shotgun (WGS) entry which is preliminary data.</text>
</comment>
<evidence type="ECO:0000313" key="2">
    <source>
        <dbReference type="Proteomes" id="UP000485058"/>
    </source>
</evidence>
<dbReference type="EMBL" id="BLLF01000065">
    <property type="protein sequence ID" value="GFH06949.1"/>
    <property type="molecule type" value="Genomic_DNA"/>
</dbReference>
<keyword evidence="2" id="KW-1185">Reference proteome</keyword>
<dbReference type="AlphaFoldDB" id="A0A699YLP8"/>
<proteinExistence type="predicted"/>
<feature type="non-terminal residue" evidence="1">
    <location>
        <position position="84"/>
    </location>
</feature>